<dbReference type="RefSeq" id="WP_240166054.1">
    <property type="nucleotide sequence ID" value="NZ_CAJVAX010000017.1"/>
</dbReference>
<proteinExistence type="predicted"/>
<evidence type="ECO:0008006" key="3">
    <source>
        <dbReference type="Google" id="ProtNLM"/>
    </source>
</evidence>
<accession>A0A9W4H0G7</accession>
<dbReference type="Proteomes" id="UP001153328">
    <property type="component" value="Unassembled WGS sequence"/>
</dbReference>
<sequence length="139" mass="14365">MSDTIGSGPKPRATADPGANVVHEAYSFACMNCGHGWEQAYEIEHHVDTFGRSYVTYLADGAQVPSPLTHPTCDNCDGHRVRIMRAGRVAGVAAASPAAHRTAAAVPPPAAAGAAGHHPHHWPALHFLHRGHGGGGTGG</sequence>
<keyword evidence="2" id="KW-1185">Reference proteome</keyword>
<name>A0A9W4H0G7_9ACTN</name>
<gene>
    <name evidence="1" type="ORF">SBRY_30130</name>
</gene>
<evidence type="ECO:0000313" key="2">
    <source>
        <dbReference type="Proteomes" id="UP001153328"/>
    </source>
</evidence>
<organism evidence="1 2">
    <name type="scientific">Actinacidiphila bryophytorum</name>
    <dbReference type="NCBI Taxonomy" id="1436133"/>
    <lineage>
        <taxon>Bacteria</taxon>
        <taxon>Bacillati</taxon>
        <taxon>Actinomycetota</taxon>
        <taxon>Actinomycetes</taxon>
        <taxon>Kitasatosporales</taxon>
        <taxon>Streptomycetaceae</taxon>
        <taxon>Actinacidiphila</taxon>
    </lineage>
</organism>
<comment type="caution">
    <text evidence="1">The sequence shown here is derived from an EMBL/GenBank/DDBJ whole genome shotgun (WGS) entry which is preliminary data.</text>
</comment>
<dbReference type="AlphaFoldDB" id="A0A9W4H0G7"/>
<evidence type="ECO:0000313" key="1">
    <source>
        <dbReference type="EMBL" id="CAG7637530.1"/>
    </source>
</evidence>
<protein>
    <recommendedName>
        <fullName evidence="3">C2H2-type domain-containing protein</fullName>
    </recommendedName>
</protein>
<dbReference type="EMBL" id="CAJVAX010000017">
    <property type="protein sequence ID" value="CAG7637530.1"/>
    <property type="molecule type" value="Genomic_DNA"/>
</dbReference>
<reference evidence="1" key="1">
    <citation type="submission" date="2021-06" db="EMBL/GenBank/DDBJ databases">
        <authorList>
            <person name="Arsene-Ploetze F."/>
        </authorList>
    </citation>
    <scope>NUCLEOTIDE SEQUENCE</scope>
    <source>
        <strain evidence="1">SBRY1</strain>
    </source>
</reference>